<proteinExistence type="predicted"/>
<reference evidence="3" key="1">
    <citation type="submission" date="2018-01" db="EMBL/GenBank/DDBJ databases">
        <title>An insight into the sialome of Amazonian anophelines.</title>
        <authorList>
            <person name="Ribeiro J.M."/>
            <person name="Scarpassa V."/>
            <person name="Calvo E."/>
        </authorList>
    </citation>
    <scope>NUCLEOTIDE SEQUENCE</scope>
    <source>
        <tissue evidence="3">Salivary glands</tissue>
    </source>
</reference>
<sequence length="114" mass="13178">MLLCACVCMCVCVCVCMLVDTNLAPYFRNHARIGPRPQKSPPTQPPPPQAPQPGKSAEPNNRQPHKREGQNGRREATKTERRRGHEKYHSPSETQQRRERAEKKRNRLELLRNQ</sequence>
<organism evidence="3">
    <name type="scientific">Anopheles marajoara</name>
    <dbReference type="NCBI Taxonomy" id="58244"/>
    <lineage>
        <taxon>Eukaryota</taxon>
        <taxon>Metazoa</taxon>
        <taxon>Ecdysozoa</taxon>
        <taxon>Arthropoda</taxon>
        <taxon>Hexapoda</taxon>
        <taxon>Insecta</taxon>
        <taxon>Pterygota</taxon>
        <taxon>Neoptera</taxon>
        <taxon>Endopterygota</taxon>
        <taxon>Diptera</taxon>
        <taxon>Nematocera</taxon>
        <taxon>Culicoidea</taxon>
        <taxon>Culicidae</taxon>
        <taxon>Anophelinae</taxon>
        <taxon>Anopheles</taxon>
    </lineage>
</organism>
<feature type="compositionally biased region" description="Basic and acidic residues" evidence="1">
    <location>
        <begin position="87"/>
        <end position="114"/>
    </location>
</feature>
<dbReference type="EMBL" id="GGFJ01012194">
    <property type="protein sequence ID" value="MBW61335.1"/>
    <property type="molecule type" value="Transcribed_RNA"/>
</dbReference>
<feature type="compositionally biased region" description="Pro residues" evidence="1">
    <location>
        <begin position="38"/>
        <end position="51"/>
    </location>
</feature>
<protein>
    <submittedName>
        <fullName evidence="3">Putative secreted protein</fullName>
    </submittedName>
</protein>
<evidence type="ECO:0000313" key="3">
    <source>
        <dbReference type="EMBL" id="MBW61335.1"/>
    </source>
</evidence>
<feature type="signal peptide" evidence="2">
    <location>
        <begin position="1"/>
        <end position="16"/>
    </location>
</feature>
<evidence type="ECO:0000256" key="1">
    <source>
        <dbReference type="SAM" id="MobiDB-lite"/>
    </source>
</evidence>
<feature type="compositionally biased region" description="Basic and acidic residues" evidence="1">
    <location>
        <begin position="66"/>
        <end position="79"/>
    </location>
</feature>
<feature type="region of interest" description="Disordered" evidence="1">
    <location>
        <begin position="31"/>
        <end position="114"/>
    </location>
</feature>
<accession>A0A2M4C7X5</accession>
<dbReference type="AlphaFoldDB" id="A0A2M4C7X5"/>
<evidence type="ECO:0000256" key="2">
    <source>
        <dbReference type="SAM" id="SignalP"/>
    </source>
</evidence>
<name>A0A2M4C7X5_9DIPT</name>
<feature type="chain" id="PRO_5014798616" evidence="2">
    <location>
        <begin position="17"/>
        <end position="114"/>
    </location>
</feature>
<keyword evidence="2" id="KW-0732">Signal</keyword>